<proteinExistence type="predicted"/>
<name>A0A4Z2GRS5_9TELE</name>
<organism evidence="2 3">
    <name type="scientific">Liparis tanakae</name>
    <name type="common">Tanaka's snailfish</name>
    <dbReference type="NCBI Taxonomy" id="230148"/>
    <lineage>
        <taxon>Eukaryota</taxon>
        <taxon>Metazoa</taxon>
        <taxon>Chordata</taxon>
        <taxon>Craniata</taxon>
        <taxon>Vertebrata</taxon>
        <taxon>Euteleostomi</taxon>
        <taxon>Actinopterygii</taxon>
        <taxon>Neopterygii</taxon>
        <taxon>Teleostei</taxon>
        <taxon>Neoteleostei</taxon>
        <taxon>Acanthomorphata</taxon>
        <taxon>Eupercaria</taxon>
        <taxon>Perciformes</taxon>
        <taxon>Cottioidei</taxon>
        <taxon>Cottales</taxon>
        <taxon>Liparidae</taxon>
        <taxon>Liparis</taxon>
    </lineage>
</organism>
<evidence type="ECO:0000256" key="1">
    <source>
        <dbReference type="SAM" id="MobiDB-lite"/>
    </source>
</evidence>
<dbReference type="EMBL" id="SRLO01000454">
    <property type="protein sequence ID" value="TNN55483.1"/>
    <property type="molecule type" value="Genomic_DNA"/>
</dbReference>
<sequence length="96" mass="10167">MRDRGRLAVLRQRSGGKRGDQLSTLTAGNATAWRYEARGVSTQRSQGEGAGGGGGGAEGERSTALQRGKLHTINCTVSHCRCKRIHETCAQANVGE</sequence>
<feature type="compositionally biased region" description="Gly residues" evidence="1">
    <location>
        <begin position="48"/>
        <end position="57"/>
    </location>
</feature>
<accession>A0A4Z2GRS5</accession>
<evidence type="ECO:0000313" key="2">
    <source>
        <dbReference type="EMBL" id="TNN55483.1"/>
    </source>
</evidence>
<reference evidence="2 3" key="1">
    <citation type="submission" date="2019-03" db="EMBL/GenBank/DDBJ databases">
        <title>First draft genome of Liparis tanakae, snailfish: a comprehensive survey of snailfish specific genes.</title>
        <authorList>
            <person name="Kim W."/>
            <person name="Song I."/>
            <person name="Jeong J.-H."/>
            <person name="Kim D."/>
            <person name="Kim S."/>
            <person name="Ryu S."/>
            <person name="Song J.Y."/>
            <person name="Lee S.K."/>
        </authorList>
    </citation>
    <scope>NUCLEOTIDE SEQUENCE [LARGE SCALE GENOMIC DNA]</scope>
    <source>
        <tissue evidence="2">Muscle</tissue>
    </source>
</reference>
<feature type="region of interest" description="Disordered" evidence="1">
    <location>
        <begin position="37"/>
        <end position="65"/>
    </location>
</feature>
<gene>
    <name evidence="2" type="ORF">EYF80_034305</name>
</gene>
<dbReference type="Proteomes" id="UP000314294">
    <property type="component" value="Unassembled WGS sequence"/>
</dbReference>
<protein>
    <submittedName>
        <fullName evidence="2">Uncharacterized protein</fullName>
    </submittedName>
</protein>
<feature type="region of interest" description="Disordered" evidence="1">
    <location>
        <begin position="1"/>
        <end position="25"/>
    </location>
</feature>
<comment type="caution">
    <text evidence="2">The sequence shown here is derived from an EMBL/GenBank/DDBJ whole genome shotgun (WGS) entry which is preliminary data.</text>
</comment>
<dbReference type="AlphaFoldDB" id="A0A4Z2GRS5"/>
<keyword evidence="3" id="KW-1185">Reference proteome</keyword>
<evidence type="ECO:0000313" key="3">
    <source>
        <dbReference type="Proteomes" id="UP000314294"/>
    </source>
</evidence>